<evidence type="ECO:0000313" key="2">
    <source>
        <dbReference type="EMBL" id="KAJ8573508.1"/>
    </source>
</evidence>
<keyword evidence="3" id="KW-1185">Reference proteome</keyword>
<sequence>MEASNFQQGIPIEETDEDKNEKKDQAVPEMKFFDAEIVENKGQKVFDKCLQRDETSSIKASSPSTCVYLLDSTIIGDSAFADGQLLDMSAHQASGSEHVASHNGKQQKRGEPLEKVTDEDCADPVSGILENEQ</sequence>
<dbReference type="Proteomes" id="UP001152561">
    <property type="component" value="Unassembled WGS sequence"/>
</dbReference>
<feature type="compositionally biased region" description="Basic and acidic residues" evidence="1">
    <location>
        <begin position="108"/>
        <end position="118"/>
    </location>
</feature>
<dbReference type="AlphaFoldDB" id="A0A9Q1N421"/>
<evidence type="ECO:0000313" key="3">
    <source>
        <dbReference type="Proteomes" id="UP001152561"/>
    </source>
</evidence>
<feature type="region of interest" description="Disordered" evidence="1">
    <location>
        <begin position="1"/>
        <end position="25"/>
    </location>
</feature>
<proteinExistence type="predicted"/>
<evidence type="ECO:0000256" key="1">
    <source>
        <dbReference type="SAM" id="MobiDB-lite"/>
    </source>
</evidence>
<protein>
    <submittedName>
        <fullName evidence="2">Uncharacterized protein</fullName>
    </submittedName>
</protein>
<gene>
    <name evidence="2" type="ORF">K7X08_010019</name>
</gene>
<dbReference type="EMBL" id="JAJAGQ010000001">
    <property type="protein sequence ID" value="KAJ8573508.1"/>
    <property type="molecule type" value="Genomic_DNA"/>
</dbReference>
<comment type="caution">
    <text evidence="2">The sequence shown here is derived from an EMBL/GenBank/DDBJ whole genome shotgun (WGS) entry which is preliminary data.</text>
</comment>
<organism evidence="2 3">
    <name type="scientific">Anisodus acutangulus</name>
    <dbReference type="NCBI Taxonomy" id="402998"/>
    <lineage>
        <taxon>Eukaryota</taxon>
        <taxon>Viridiplantae</taxon>
        <taxon>Streptophyta</taxon>
        <taxon>Embryophyta</taxon>
        <taxon>Tracheophyta</taxon>
        <taxon>Spermatophyta</taxon>
        <taxon>Magnoliopsida</taxon>
        <taxon>eudicotyledons</taxon>
        <taxon>Gunneridae</taxon>
        <taxon>Pentapetalae</taxon>
        <taxon>asterids</taxon>
        <taxon>lamiids</taxon>
        <taxon>Solanales</taxon>
        <taxon>Solanaceae</taxon>
        <taxon>Solanoideae</taxon>
        <taxon>Hyoscyameae</taxon>
        <taxon>Anisodus</taxon>
    </lineage>
</organism>
<name>A0A9Q1N421_9SOLA</name>
<accession>A0A9Q1N421</accession>
<feature type="region of interest" description="Disordered" evidence="1">
    <location>
        <begin position="91"/>
        <end position="133"/>
    </location>
</feature>
<reference evidence="3" key="1">
    <citation type="journal article" date="2023" name="Proc. Natl. Acad. Sci. U.S.A.">
        <title>Genomic and structural basis for evolution of tropane alkaloid biosynthesis.</title>
        <authorList>
            <person name="Wanga Y.-J."/>
            <person name="Taina T."/>
            <person name="Yua J.-Y."/>
            <person name="Lia J."/>
            <person name="Xua B."/>
            <person name="Chenc J."/>
            <person name="D'Auriad J.C."/>
            <person name="Huanga J.-P."/>
            <person name="Huanga S.-X."/>
        </authorList>
    </citation>
    <scope>NUCLEOTIDE SEQUENCE [LARGE SCALE GENOMIC DNA]</scope>
    <source>
        <strain evidence="3">cv. KIB-2019</strain>
    </source>
</reference>